<dbReference type="AlphaFoldDB" id="A0A645AES2"/>
<name>A0A645AES2_9ZZZZ</name>
<feature type="compositionally biased region" description="Basic and acidic residues" evidence="1">
    <location>
        <begin position="287"/>
        <end position="300"/>
    </location>
</feature>
<proteinExistence type="predicted"/>
<dbReference type="SUPFAM" id="SSF158499">
    <property type="entry name" value="DnaD domain-like"/>
    <property type="match status" value="1"/>
</dbReference>
<evidence type="ECO:0000259" key="2">
    <source>
        <dbReference type="Pfam" id="PF07261"/>
    </source>
</evidence>
<sequence>MAGILKHLGDESVTVSGAALRRLLERGDGDASLLYLALLRHQGLTQPRSLAGELRWERSRIEAAETVLRQLELVSLPAAELPEPSDERPDYRQEDVTVALEGDVAFRGLAAEVERKLGKKLSTPDMGTLLGLYDYLGLPSDVIYLLVCHCAERIRLRYGEGRRPTLRQIEKEGYAWARMGLDAQSAAAEYLKKYAHRQEALPAYMRVLQLGDRPPVAAEEKYLAGWQEWGFLPETVALAYEKTVLKCHELKWPYINGILKRWHEAGLHTPEQVAAGDRPQPQQTQPSRRDQRPPEEEMRRYVQALHRGKE</sequence>
<evidence type="ECO:0000256" key="1">
    <source>
        <dbReference type="SAM" id="MobiDB-lite"/>
    </source>
</evidence>
<gene>
    <name evidence="3" type="ORF">SDC9_98430</name>
</gene>
<dbReference type="InterPro" id="IPR006343">
    <property type="entry name" value="DnaB/C_C"/>
</dbReference>
<dbReference type="InterPro" id="IPR034829">
    <property type="entry name" value="DnaD-like_sf"/>
</dbReference>
<comment type="caution">
    <text evidence="3">The sequence shown here is derived from an EMBL/GenBank/DDBJ whole genome shotgun (WGS) entry which is preliminary data.</text>
</comment>
<dbReference type="EMBL" id="VSSQ01013522">
    <property type="protein sequence ID" value="MPM51679.1"/>
    <property type="molecule type" value="Genomic_DNA"/>
</dbReference>
<evidence type="ECO:0000313" key="3">
    <source>
        <dbReference type="EMBL" id="MPM51679.1"/>
    </source>
</evidence>
<protein>
    <recommendedName>
        <fullName evidence="2">DnaB/C C-terminal domain-containing protein</fullName>
    </recommendedName>
</protein>
<feature type="region of interest" description="Disordered" evidence="1">
    <location>
        <begin position="270"/>
        <end position="310"/>
    </location>
</feature>
<accession>A0A645AES2</accession>
<dbReference type="NCBIfam" id="TIGR01446">
    <property type="entry name" value="DnaD_dom"/>
    <property type="match status" value="1"/>
</dbReference>
<organism evidence="3">
    <name type="scientific">bioreactor metagenome</name>
    <dbReference type="NCBI Taxonomy" id="1076179"/>
    <lineage>
        <taxon>unclassified sequences</taxon>
        <taxon>metagenomes</taxon>
        <taxon>ecological metagenomes</taxon>
    </lineage>
</organism>
<dbReference type="Gene3D" id="1.10.10.630">
    <property type="entry name" value="DnaD domain-like"/>
    <property type="match status" value="2"/>
</dbReference>
<dbReference type="Pfam" id="PF07261">
    <property type="entry name" value="DnaB_2"/>
    <property type="match status" value="1"/>
</dbReference>
<feature type="domain" description="DnaB/C C-terminal" evidence="2">
    <location>
        <begin position="213"/>
        <end position="274"/>
    </location>
</feature>
<reference evidence="3" key="1">
    <citation type="submission" date="2019-08" db="EMBL/GenBank/DDBJ databases">
        <authorList>
            <person name="Kucharzyk K."/>
            <person name="Murdoch R.W."/>
            <person name="Higgins S."/>
            <person name="Loffler F."/>
        </authorList>
    </citation>
    <scope>NUCLEOTIDE SEQUENCE</scope>
</reference>